<keyword evidence="4" id="KW-1185">Reference proteome</keyword>
<dbReference type="AlphaFoldDB" id="A0AAD6VN35"/>
<evidence type="ECO:0000313" key="3">
    <source>
        <dbReference type="EMBL" id="KAJ7217939.1"/>
    </source>
</evidence>
<name>A0AAD6VN35_9AGAR</name>
<feature type="region of interest" description="Disordered" evidence="1">
    <location>
        <begin position="1"/>
        <end position="34"/>
    </location>
</feature>
<evidence type="ECO:0000256" key="1">
    <source>
        <dbReference type="SAM" id="MobiDB-lite"/>
    </source>
</evidence>
<dbReference type="Pfam" id="PF20415">
    <property type="entry name" value="DUF6699"/>
    <property type="match status" value="1"/>
</dbReference>
<feature type="region of interest" description="Disordered" evidence="1">
    <location>
        <begin position="52"/>
        <end position="86"/>
    </location>
</feature>
<evidence type="ECO:0000313" key="4">
    <source>
        <dbReference type="Proteomes" id="UP001219525"/>
    </source>
</evidence>
<accession>A0AAD6VN35</accession>
<protein>
    <recommendedName>
        <fullName evidence="2">DUF6699 domain-containing protein</fullName>
    </recommendedName>
</protein>
<sequence>MYASKIPPTPKIGNVSLPNPNSPSDDNDGKIFGGSRKRLTSFFGKVTKIPNAGVSRSMTPAPVPVTRHEYPQPGPSPRPRATSMTNRPFATQGPAFKTTIAPGFSEPARGGSFNVRQYPTAAVPQSASWVPRAAAERLPIVASGKHQGPDTPKYMKATVKEVATKEESIVLSWPLVPFADRRHSKRPLLYYDMAFDPRDANSVKDNRRAHFLALPDEDRELPVSTHCKVTEMIIDCPLVGSLVVTRPEGLRCIDVFYAIYCKYQKKPRSQEMPADKAKYLPAFEQRCRDCPGLSEYNRSKVGFLRVDLLRGKRIFDGLRRINGRWELLIDAPPSRRQT</sequence>
<reference evidence="3" key="1">
    <citation type="submission" date="2023-03" db="EMBL/GenBank/DDBJ databases">
        <title>Massive genome expansion in bonnet fungi (Mycena s.s.) driven by repeated elements and novel gene families across ecological guilds.</title>
        <authorList>
            <consortium name="Lawrence Berkeley National Laboratory"/>
            <person name="Harder C.B."/>
            <person name="Miyauchi S."/>
            <person name="Viragh M."/>
            <person name="Kuo A."/>
            <person name="Thoen E."/>
            <person name="Andreopoulos B."/>
            <person name="Lu D."/>
            <person name="Skrede I."/>
            <person name="Drula E."/>
            <person name="Henrissat B."/>
            <person name="Morin E."/>
            <person name="Kohler A."/>
            <person name="Barry K."/>
            <person name="LaButti K."/>
            <person name="Morin E."/>
            <person name="Salamov A."/>
            <person name="Lipzen A."/>
            <person name="Mereny Z."/>
            <person name="Hegedus B."/>
            <person name="Baldrian P."/>
            <person name="Stursova M."/>
            <person name="Weitz H."/>
            <person name="Taylor A."/>
            <person name="Grigoriev I.V."/>
            <person name="Nagy L.G."/>
            <person name="Martin F."/>
            <person name="Kauserud H."/>
        </authorList>
    </citation>
    <scope>NUCLEOTIDE SEQUENCE</scope>
    <source>
        <strain evidence="3">9144</strain>
    </source>
</reference>
<organism evidence="3 4">
    <name type="scientific">Mycena pura</name>
    <dbReference type="NCBI Taxonomy" id="153505"/>
    <lineage>
        <taxon>Eukaryota</taxon>
        <taxon>Fungi</taxon>
        <taxon>Dikarya</taxon>
        <taxon>Basidiomycota</taxon>
        <taxon>Agaricomycotina</taxon>
        <taxon>Agaricomycetes</taxon>
        <taxon>Agaricomycetidae</taxon>
        <taxon>Agaricales</taxon>
        <taxon>Marasmiineae</taxon>
        <taxon>Mycenaceae</taxon>
        <taxon>Mycena</taxon>
    </lineage>
</organism>
<comment type="caution">
    <text evidence="3">The sequence shown here is derived from an EMBL/GenBank/DDBJ whole genome shotgun (WGS) entry which is preliminary data.</text>
</comment>
<gene>
    <name evidence="3" type="ORF">GGX14DRAFT_598749</name>
</gene>
<evidence type="ECO:0000259" key="2">
    <source>
        <dbReference type="Pfam" id="PF20415"/>
    </source>
</evidence>
<dbReference type="InterPro" id="IPR046522">
    <property type="entry name" value="DUF6699"/>
</dbReference>
<feature type="domain" description="DUF6699" evidence="2">
    <location>
        <begin position="189"/>
        <end position="320"/>
    </location>
</feature>
<dbReference type="EMBL" id="JARJCW010000013">
    <property type="protein sequence ID" value="KAJ7217939.1"/>
    <property type="molecule type" value="Genomic_DNA"/>
</dbReference>
<proteinExistence type="predicted"/>
<dbReference type="Proteomes" id="UP001219525">
    <property type="component" value="Unassembled WGS sequence"/>
</dbReference>